<evidence type="ECO:0000256" key="8">
    <source>
        <dbReference type="ARBA" id="ARBA00023116"/>
    </source>
</evidence>
<keyword evidence="5 13" id="KW-0547">Nucleotide-binding</keyword>
<evidence type="ECO:0000256" key="13">
    <source>
        <dbReference type="RuleBase" id="RU364064"/>
    </source>
</evidence>
<evidence type="ECO:0000256" key="1">
    <source>
        <dbReference type="ARBA" id="ARBA00001922"/>
    </source>
</evidence>
<dbReference type="UniPathway" id="UPA00326"/>
<dbReference type="PANTHER" id="PTHR43371">
    <property type="entry name" value="VITAMIN B12-DEPENDENT RIBONUCLEOTIDE REDUCTASE"/>
    <property type="match status" value="1"/>
</dbReference>
<dbReference type="PANTHER" id="PTHR43371:SF1">
    <property type="entry name" value="RIBONUCLEOSIDE-DIPHOSPHATE REDUCTASE"/>
    <property type="match status" value="1"/>
</dbReference>
<evidence type="ECO:0000256" key="12">
    <source>
        <dbReference type="ARBA" id="ARBA00047754"/>
    </source>
</evidence>
<dbReference type="InterPro" id="IPR050862">
    <property type="entry name" value="RdRp_reductase_class-2"/>
</dbReference>
<dbReference type="SUPFAM" id="SSF48168">
    <property type="entry name" value="R1 subunit of ribonucleotide reductase, N-terminal domain"/>
    <property type="match status" value="1"/>
</dbReference>
<dbReference type="NCBIfam" id="NF006417">
    <property type="entry name" value="PRK08665.1"/>
    <property type="match status" value="1"/>
</dbReference>
<comment type="function">
    <text evidence="11 13">Catalyzes the reduction of ribonucleotides to deoxyribonucleotides. May function to provide a pool of deoxyribonucleotide precursors for DNA repair during oxygen limitation and/or for immediate growth after restoration of oxygen.</text>
</comment>
<dbReference type="AlphaFoldDB" id="A0A2J6WIE3"/>
<evidence type="ECO:0000256" key="6">
    <source>
        <dbReference type="ARBA" id="ARBA00022840"/>
    </source>
</evidence>
<keyword evidence="9" id="KW-1015">Disulfide bond</keyword>
<feature type="domain" description="Ribonucleotide reductase large subunit N-terminal" evidence="14">
    <location>
        <begin position="9"/>
        <end position="91"/>
    </location>
</feature>
<comment type="similarity">
    <text evidence="2 13">Belongs to the ribonucleoside diphosphate reductase class-2 family.</text>
</comment>
<comment type="catalytic activity">
    <reaction evidence="12 13">
        <text>a 2'-deoxyribonucleoside 5'-diphosphate + [thioredoxin]-disulfide + H2O = a ribonucleoside 5'-diphosphate + [thioredoxin]-dithiol</text>
        <dbReference type="Rhea" id="RHEA:23252"/>
        <dbReference type="Rhea" id="RHEA-COMP:10698"/>
        <dbReference type="Rhea" id="RHEA-COMP:10700"/>
        <dbReference type="ChEBI" id="CHEBI:15377"/>
        <dbReference type="ChEBI" id="CHEBI:29950"/>
        <dbReference type="ChEBI" id="CHEBI:50058"/>
        <dbReference type="ChEBI" id="CHEBI:57930"/>
        <dbReference type="ChEBI" id="CHEBI:73316"/>
        <dbReference type="EC" id="1.17.4.1"/>
    </reaction>
</comment>
<dbReference type="SUPFAM" id="SSF51998">
    <property type="entry name" value="PFL-like glycyl radical enzymes"/>
    <property type="match status" value="1"/>
</dbReference>
<dbReference type="GO" id="GO:0031419">
    <property type="term" value="F:cobalamin binding"/>
    <property type="evidence" value="ECO:0007669"/>
    <property type="project" value="UniProtKB-KW"/>
</dbReference>
<evidence type="ECO:0000256" key="4">
    <source>
        <dbReference type="ARBA" id="ARBA00022634"/>
    </source>
</evidence>
<evidence type="ECO:0000259" key="15">
    <source>
        <dbReference type="Pfam" id="PF02867"/>
    </source>
</evidence>
<evidence type="ECO:0000259" key="14">
    <source>
        <dbReference type="Pfam" id="PF00317"/>
    </source>
</evidence>
<dbReference type="GO" id="GO:0009263">
    <property type="term" value="P:deoxyribonucleotide biosynthetic process"/>
    <property type="evidence" value="ECO:0007669"/>
    <property type="project" value="UniProtKB-KW"/>
</dbReference>
<protein>
    <recommendedName>
        <fullName evidence="13">Vitamin B12-dependent ribonucleotide reductase</fullName>
        <ecNumber evidence="13">1.17.4.1</ecNumber>
    </recommendedName>
</protein>
<keyword evidence="3 13" id="KW-0846">Cobalamin</keyword>
<evidence type="ECO:0000256" key="10">
    <source>
        <dbReference type="ARBA" id="ARBA00023285"/>
    </source>
</evidence>
<evidence type="ECO:0000313" key="18">
    <source>
        <dbReference type="Proteomes" id="UP000242288"/>
    </source>
</evidence>
<evidence type="ECO:0000256" key="11">
    <source>
        <dbReference type="ARBA" id="ARBA00025437"/>
    </source>
</evidence>
<feature type="domain" description="TSCPD" evidence="16">
    <location>
        <begin position="585"/>
        <end position="688"/>
    </location>
</feature>
<feature type="domain" description="Ribonucleotide reductase large subunit C-terminal" evidence="15">
    <location>
        <begin position="410"/>
        <end position="558"/>
    </location>
</feature>
<proteinExistence type="inferred from homology"/>
<dbReference type="Gene3D" id="3.20.70.20">
    <property type="match status" value="1"/>
</dbReference>
<keyword evidence="6" id="KW-0067">ATP-binding</keyword>
<dbReference type="GO" id="GO:0071897">
    <property type="term" value="P:DNA biosynthetic process"/>
    <property type="evidence" value="ECO:0007669"/>
    <property type="project" value="UniProtKB-KW"/>
</dbReference>
<dbReference type="PRINTS" id="PR01183">
    <property type="entry name" value="RIBORDTASEM1"/>
</dbReference>
<dbReference type="EMBL" id="PNIO01000046">
    <property type="protein sequence ID" value="PMP70158.1"/>
    <property type="molecule type" value="Genomic_DNA"/>
</dbReference>
<comment type="cofactor">
    <cofactor evidence="1 13">
        <name>adenosylcob(III)alamin</name>
        <dbReference type="ChEBI" id="CHEBI:18408"/>
    </cofactor>
</comment>
<evidence type="ECO:0000256" key="5">
    <source>
        <dbReference type="ARBA" id="ARBA00022741"/>
    </source>
</evidence>
<evidence type="ECO:0000256" key="7">
    <source>
        <dbReference type="ARBA" id="ARBA00023002"/>
    </source>
</evidence>
<feature type="domain" description="Ribonucleotide reductase large subunit C-terminal" evidence="15">
    <location>
        <begin position="94"/>
        <end position="406"/>
    </location>
</feature>
<dbReference type="InterPro" id="IPR000788">
    <property type="entry name" value="RNR_lg_C"/>
</dbReference>
<dbReference type="CDD" id="cd02888">
    <property type="entry name" value="RNR_II_dimer"/>
    <property type="match status" value="1"/>
</dbReference>
<dbReference type="GO" id="GO:0005524">
    <property type="term" value="F:ATP binding"/>
    <property type="evidence" value="ECO:0007669"/>
    <property type="project" value="UniProtKB-KW"/>
</dbReference>
<evidence type="ECO:0000256" key="2">
    <source>
        <dbReference type="ARBA" id="ARBA00007405"/>
    </source>
</evidence>
<dbReference type="FunFam" id="3.20.70.20:FF:000018">
    <property type="entry name" value="Vitamin B12-dependent ribonucleotide reductase"/>
    <property type="match status" value="1"/>
</dbReference>
<dbReference type="NCBIfam" id="TIGR02504">
    <property type="entry name" value="NrdJ_Z"/>
    <property type="match status" value="1"/>
</dbReference>
<gene>
    <name evidence="17" type="ORF">C0186_05445</name>
</gene>
<dbReference type="EC" id="1.17.4.1" evidence="13"/>
<dbReference type="InterPro" id="IPR024434">
    <property type="entry name" value="TSCPD_dom"/>
</dbReference>
<evidence type="ECO:0000313" key="17">
    <source>
        <dbReference type="EMBL" id="PMP70158.1"/>
    </source>
</evidence>
<dbReference type="Pfam" id="PF12637">
    <property type="entry name" value="TSCPD"/>
    <property type="match status" value="1"/>
</dbReference>
<dbReference type="GO" id="GO:0004748">
    <property type="term" value="F:ribonucleoside-diphosphate reductase activity, thioredoxin disulfide as acceptor"/>
    <property type="evidence" value="ECO:0007669"/>
    <property type="project" value="UniProtKB-EC"/>
</dbReference>
<evidence type="ECO:0000259" key="16">
    <source>
        <dbReference type="Pfam" id="PF12637"/>
    </source>
</evidence>
<dbReference type="Pfam" id="PF02867">
    <property type="entry name" value="Ribonuc_red_lgC"/>
    <property type="match status" value="2"/>
</dbReference>
<sequence>MEKFKLSLQLTDNAIEVLKRRYLKKDEEGKIIETPEELFHRVATAIAQIDAIYGKSEKDVNKTKEEFYELMTTLKFLPNSPTLMNAGTPLGQLSACFVLPVEDSMEGIFDAVKYAAIIHKSGGGTGFSFSRLRPKGDVVGSTKGISSGPVSFMSVFDSATEAVKQGGRRRGANMGLLRVDHPDIVEFIKCKDDLTKFTNFNISVGLTEEFMKAVINDEEYDLINPRTLQTVKRLKAKEVFDLIVHQAWKNGEPGIVFLDRINATNPTPELGEIEATNPCGEQPLLPYESCNLGSINLAKMVRNNTVDWEVLRSTVWKAVHFLDNVIDANRYPLEIIEKNTKANRKIGLGVMGWADMLVQLKIPYNSKEALSLAEELMKFILQEGRNASQELAKERGTFPNYPKSIYYGKMPLRNATITTVAPTGTLSIIAGCSSGIEPLFAICFARNVMDGTRLVEVNPYFRKEMEKLGLWSDALAEKIAETGSIQEIKEIPEEIKKIFVTAHEISPSEHIRMQAAFQQYVDNAVSKTVNLPNHATEEDVREVYLLAYRLGCKGVTVYRDGSRQGQVIQKTKTEAQSIPLTLKPRKRPEVLKGVTRLMKTGCGNLYVTINKDEESKPFEVFTNIGKAGGCAASQAEAIGRLISLALRSGIEPEEIIKQLKGISCHAPVWCSSGKITSCSDAIAKAIEAEIRESSHSKMGNSKASGDSVAQRVSQNSKLTVQISDDEAAHYGACPECGSALSYEEGCVICHSCGFTRCS</sequence>
<comment type="caution">
    <text evidence="17">The sequence shown here is derived from an EMBL/GenBank/DDBJ whole genome shotgun (WGS) entry which is preliminary data.</text>
</comment>
<keyword evidence="7 13" id="KW-0560">Oxidoreductase</keyword>
<dbReference type="InterPro" id="IPR008926">
    <property type="entry name" value="RNR_R1-su_N"/>
</dbReference>
<name>A0A2J6WIE3_9BACT</name>
<keyword evidence="4 13" id="KW-0237">DNA synthesis</keyword>
<dbReference type="Proteomes" id="UP000242288">
    <property type="component" value="Unassembled WGS sequence"/>
</dbReference>
<reference evidence="17 18" key="1">
    <citation type="submission" date="2018-01" db="EMBL/GenBank/DDBJ databases">
        <title>Metagenomic assembled genomes from two thermal pools in the Uzon Caldera, Kamchatka, Russia.</title>
        <authorList>
            <person name="Wilkins L."/>
            <person name="Ettinger C."/>
        </authorList>
    </citation>
    <scope>NUCLEOTIDE SEQUENCE [LARGE SCALE GENOMIC DNA]</scope>
    <source>
        <strain evidence="17">ZAV-04</strain>
    </source>
</reference>
<accession>A0A2J6WIE3</accession>
<dbReference type="InterPro" id="IPR013509">
    <property type="entry name" value="RNR_lsu_N"/>
</dbReference>
<keyword evidence="10 13" id="KW-0170">Cobalt</keyword>
<evidence type="ECO:0000256" key="3">
    <source>
        <dbReference type="ARBA" id="ARBA00022628"/>
    </source>
</evidence>
<keyword evidence="8" id="KW-0215">Deoxyribonucleotide synthesis</keyword>
<dbReference type="InterPro" id="IPR013344">
    <property type="entry name" value="RNR_NrdJ/NrdZ"/>
</dbReference>
<dbReference type="Pfam" id="PF00317">
    <property type="entry name" value="Ribonuc_red_lgN"/>
    <property type="match status" value="1"/>
</dbReference>
<organism evidence="17 18">
    <name type="scientific">Thermodesulfovibrio aggregans</name>
    <dbReference type="NCBI Taxonomy" id="86166"/>
    <lineage>
        <taxon>Bacteria</taxon>
        <taxon>Pseudomonadati</taxon>
        <taxon>Nitrospirota</taxon>
        <taxon>Thermodesulfovibrionia</taxon>
        <taxon>Thermodesulfovibrionales</taxon>
        <taxon>Thermodesulfovibrionaceae</taxon>
        <taxon>Thermodesulfovibrio</taxon>
    </lineage>
</organism>
<evidence type="ECO:0000256" key="9">
    <source>
        <dbReference type="ARBA" id="ARBA00023157"/>
    </source>
</evidence>